<name>A0ABQ5DWJ2_9ASTR</name>
<accession>A0ABQ5DWJ2</accession>
<reference evidence="2" key="2">
    <citation type="submission" date="2022-01" db="EMBL/GenBank/DDBJ databases">
        <authorList>
            <person name="Yamashiro T."/>
            <person name="Shiraishi A."/>
            <person name="Satake H."/>
            <person name="Nakayama K."/>
        </authorList>
    </citation>
    <scope>NUCLEOTIDE SEQUENCE</scope>
</reference>
<evidence type="ECO:0000313" key="3">
    <source>
        <dbReference type="Proteomes" id="UP001151760"/>
    </source>
</evidence>
<proteinExistence type="predicted"/>
<sequence>MSTPVTPSDQHHAEDSVDSDTSGARPTSLDFTAPLLLDHPLTHTTPTLVPFLRRTVRMAVRIPSAMSPSISASIAEVVAMSDLAFRKRFRSPYESSPSSSPPDLPSRKRYQGTSELVEDEEEEDDDEEEEEIKDSSDSNSESEGTKDEGPTAEDEDHAAGDKGGDAAVPEGQQRVAPVVKTAMGKPLGLGFVALRRQKITLREGWMPSVFEVGQGSRSVPGPERPERVSALRKPVLTTWIDLEDCIAYIDVPAYPPPAPPV</sequence>
<gene>
    <name evidence="2" type="ORF">Tco_0952301</name>
</gene>
<evidence type="ECO:0000256" key="1">
    <source>
        <dbReference type="SAM" id="MobiDB-lite"/>
    </source>
</evidence>
<feature type="compositionally biased region" description="Acidic residues" evidence="1">
    <location>
        <begin position="116"/>
        <end position="132"/>
    </location>
</feature>
<reference evidence="2" key="1">
    <citation type="journal article" date="2022" name="Int. J. Mol. Sci.">
        <title>Draft Genome of Tanacetum Coccineum: Genomic Comparison of Closely Related Tanacetum-Family Plants.</title>
        <authorList>
            <person name="Yamashiro T."/>
            <person name="Shiraishi A."/>
            <person name="Nakayama K."/>
            <person name="Satake H."/>
        </authorList>
    </citation>
    <scope>NUCLEOTIDE SEQUENCE</scope>
</reference>
<protein>
    <submittedName>
        <fullName evidence="2">Uncharacterized protein</fullName>
    </submittedName>
</protein>
<dbReference type="EMBL" id="BQNB010015742">
    <property type="protein sequence ID" value="GJT43586.1"/>
    <property type="molecule type" value="Genomic_DNA"/>
</dbReference>
<dbReference type="Proteomes" id="UP001151760">
    <property type="component" value="Unassembled WGS sequence"/>
</dbReference>
<feature type="region of interest" description="Disordered" evidence="1">
    <location>
        <begin position="1"/>
        <end position="26"/>
    </location>
</feature>
<organism evidence="2 3">
    <name type="scientific">Tanacetum coccineum</name>
    <dbReference type="NCBI Taxonomy" id="301880"/>
    <lineage>
        <taxon>Eukaryota</taxon>
        <taxon>Viridiplantae</taxon>
        <taxon>Streptophyta</taxon>
        <taxon>Embryophyta</taxon>
        <taxon>Tracheophyta</taxon>
        <taxon>Spermatophyta</taxon>
        <taxon>Magnoliopsida</taxon>
        <taxon>eudicotyledons</taxon>
        <taxon>Gunneridae</taxon>
        <taxon>Pentapetalae</taxon>
        <taxon>asterids</taxon>
        <taxon>campanulids</taxon>
        <taxon>Asterales</taxon>
        <taxon>Asteraceae</taxon>
        <taxon>Asteroideae</taxon>
        <taxon>Anthemideae</taxon>
        <taxon>Anthemidinae</taxon>
        <taxon>Tanacetum</taxon>
    </lineage>
</organism>
<comment type="caution">
    <text evidence="2">The sequence shown here is derived from an EMBL/GenBank/DDBJ whole genome shotgun (WGS) entry which is preliminary data.</text>
</comment>
<evidence type="ECO:0000313" key="2">
    <source>
        <dbReference type="EMBL" id="GJT43586.1"/>
    </source>
</evidence>
<feature type="region of interest" description="Disordered" evidence="1">
    <location>
        <begin position="91"/>
        <end position="170"/>
    </location>
</feature>
<keyword evidence="3" id="KW-1185">Reference proteome</keyword>